<dbReference type="InterPro" id="IPR051404">
    <property type="entry name" value="TA_system_antitoxin"/>
</dbReference>
<dbReference type="EMBL" id="LOIC01000036">
    <property type="protein sequence ID" value="OCA55392.1"/>
    <property type="molecule type" value="Genomic_DNA"/>
</dbReference>
<comment type="caution">
    <text evidence="2">The sequence shown here is derived from an EMBL/GenBank/DDBJ whole genome shotgun (WGS) entry which is preliminary data.</text>
</comment>
<accession>A0A1B8YJU8</accession>
<sequence length="63" mass="7079">MLYPAFIEVDTDGSTSGWFPDVSDCYFAGDTLEEAWEDAKSAIEVHFELLTQNESELPTARTM</sequence>
<dbReference type="InterPro" id="IPR035069">
    <property type="entry name" value="TTHA1013/TTHA0281-like"/>
</dbReference>
<evidence type="ECO:0000313" key="3">
    <source>
        <dbReference type="Proteomes" id="UP000092665"/>
    </source>
</evidence>
<dbReference type="Proteomes" id="UP000092665">
    <property type="component" value="Unassembled WGS sequence"/>
</dbReference>
<dbReference type="Pfam" id="PF15919">
    <property type="entry name" value="HicB_lk_antitox"/>
    <property type="match status" value="1"/>
</dbReference>
<keyword evidence="3" id="KW-1185">Reference proteome</keyword>
<dbReference type="InterPro" id="IPR031807">
    <property type="entry name" value="HicB-like"/>
</dbReference>
<protein>
    <recommendedName>
        <fullName evidence="1">HicB-like antitoxin of toxin-antitoxin system domain-containing protein</fullName>
    </recommendedName>
</protein>
<dbReference type="Gene3D" id="3.30.160.250">
    <property type="match status" value="1"/>
</dbReference>
<gene>
    <name evidence="2" type="ORF">Phpb_01490</name>
</gene>
<evidence type="ECO:0000313" key="2">
    <source>
        <dbReference type="EMBL" id="OCA55392.1"/>
    </source>
</evidence>
<organism evidence="2 3">
    <name type="scientific">Photorhabdus namnaonensis</name>
    <dbReference type="NCBI Taxonomy" id="1851568"/>
    <lineage>
        <taxon>Bacteria</taxon>
        <taxon>Pseudomonadati</taxon>
        <taxon>Pseudomonadota</taxon>
        <taxon>Gammaproteobacteria</taxon>
        <taxon>Enterobacterales</taxon>
        <taxon>Morganellaceae</taxon>
        <taxon>Photorhabdus</taxon>
    </lineage>
</organism>
<proteinExistence type="predicted"/>
<dbReference type="SUPFAM" id="SSF143100">
    <property type="entry name" value="TTHA1013/TTHA0281-like"/>
    <property type="match status" value="1"/>
</dbReference>
<dbReference type="PANTHER" id="PTHR34504:SF4">
    <property type="entry name" value="ANTITOXIN HICB"/>
    <property type="match status" value="1"/>
</dbReference>
<feature type="domain" description="HicB-like antitoxin of toxin-antitoxin system" evidence="1">
    <location>
        <begin position="3"/>
        <end position="61"/>
    </location>
</feature>
<dbReference type="AlphaFoldDB" id="A0A1B8YJU8"/>
<name>A0A1B8YJU8_9GAMM</name>
<evidence type="ECO:0000259" key="1">
    <source>
        <dbReference type="Pfam" id="PF15919"/>
    </source>
</evidence>
<reference evidence="3" key="1">
    <citation type="submission" date="2015-11" db="EMBL/GenBank/DDBJ databases">
        <authorList>
            <person name="Tobias N.J."/>
            <person name="Mishra B."/>
            <person name="Gupta D.K."/>
            <person name="Thines M."/>
            <person name="Stinear T.P."/>
            <person name="Bode H.B."/>
        </authorList>
    </citation>
    <scope>NUCLEOTIDE SEQUENCE [LARGE SCALE GENOMIC DNA]</scope>
    <source>
        <strain evidence="3">PB45.5</strain>
    </source>
</reference>
<dbReference type="PANTHER" id="PTHR34504">
    <property type="entry name" value="ANTITOXIN HICB"/>
    <property type="match status" value="1"/>
</dbReference>